<proteinExistence type="predicted"/>
<feature type="transmembrane region" description="Helical" evidence="1">
    <location>
        <begin position="43"/>
        <end position="66"/>
    </location>
</feature>
<dbReference type="SUPFAM" id="SSF81321">
    <property type="entry name" value="Family A G protein-coupled receptor-like"/>
    <property type="match status" value="1"/>
</dbReference>
<keyword evidence="1" id="KW-1133">Transmembrane helix</keyword>
<dbReference type="Gene3D" id="1.20.1070.10">
    <property type="entry name" value="Rhodopsin 7-helix transmembrane proteins"/>
    <property type="match status" value="1"/>
</dbReference>
<dbReference type="EMBL" id="CAJNOI010001256">
    <property type="protein sequence ID" value="CAF1398461.1"/>
    <property type="molecule type" value="Genomic_DNA"/>
</dbReference>
<evidence type="ECO:0000256" key="1">
    <source>
        <dbReference type="SAM" id="Phobius"/>
    </source>
</evidence>
<keyword evidence="1" id="KW-0812">Transmembrane</keyword>
<feature type="transmembrane region" description="Helical" evidence="1">
    <location>
        <begin position="255"/>
        <end position="278"/>
    </location>
</feature>
<feature type="transmembrane region" description="Helical" evidence="1">
    <location>
        <begin position="117"/>
        <end position="138"/>
    </location>
</feature>
<organism evidence="2 5">
    <name type="scientific">Adineta steineri</name>
    <dbReference type="NCBI Taxonomy" id="433720"/>
    <lineage>
        <taxon>Eukaryota</taxon>
        <taxon>Metazoa</taxon>
        <taxon>Spiralia</taxon>
        <taxon>Gnathifera</taxon>
        <taxon>Rotifera</taxon>
        <taxon>Eurotatoria</taxon>
        <taxon>Bdelloidea</taxon>
        <taxon>Adinetida</taxon>
        <taxon>Adinetidae</taxon>
        <taxon>Adineta</taxon>
    </lineage>
</organism>
<evidence type="ECO:0000313" key="5">
    <source>
        <dbReference type="Proteomes" id="UP000663877"/>
    </source>
</evidence>
<comment type="caution">
    <text evidence="2">The sequence shown here is derived from an EMBL/GenBank/DDBJ whole genome shotgun (WGS) entry which is preliminary data.</text>
</comment>
<keyword evidence="4" id="KW-1185">Reference proteome</keyword>
<feature type="transmembrane region" description="Helical" evidence="1">
    <location>
        <begin position="78"/>
        <end position="97"/>
    </location>
</feature>
<dbReference type="EMBL" id="CAJNOM010001584">
    <property type="protein sequence ID" value="CAF1613365.1"/>
    <property type="molecule type" value="Genomic_DNA"/>
</dbReference>
<feature type="transmembrane region" description="Helical" evidence="1">
    <location>
        <begin position="158"/>
        <end position="180"/>
    </location>
</feature>
<dbReference type="OrthoDB" id="9999025at2759"/>
<accession>A0A815L1U9</accession>
<evidence type="ECO:0000313" key="4">
    <source>
        <dbReference type="Proteomes" id="UP000663832"/>
    </source>
</evidence>
<feature type="transmembrane region" description="Helical" evidence="1">
    <location>
        <begin position="290"/>
        <end position="310"/>
    </location>
</feature>
<protein>
    <recommendedName>
        <fullName evidence="6">G-protein coupled receptors family 1 profile domain-containing protein</fullName>
    </recommendedName>
</protein>
<dbReference type="AlphaFoldDB" id="A0A815L1U9"/>
<sequence>MSSSSTIQTDITDDALLSTNLSVNDTSDFPDLSAVGFSYTFQFWYLLVCEIPSLACYLFVFIYILTEKTQRRALHNHSMLVLLIICFPIVLFDYSWTIDSCRREGEVWFQGSFLCQVWWLFDYGFYNTSVVILAWSSFQRHILIFHSNLVSTKRKRLFIHYFPLTFILVYLTIFYIYVIFFPPCENQYDFTSAVCGDYPCYFTVPVLAIWDNIVHGLICTFLIAIFNITLLIRIIWQKRHQRPNWKRYRKMVVQLLSISAVYLCFNTAPSIIVTVQMAGYPDWGADVYNYFFFFTTSIQFLVPFICLLHLPNKFRKIRKLITGNRRRVMPGVIVRPIHH</sequence>
<reference evidence="2" key="1">
    <citation type="submission" date="2021-02" db="EMBL/GenBank/DDBJ databases">
        <authorList>
            <person name="Nowell W R."/>
        </authorList>
    </citation>
    <scope>NUCLEOTIDE SEQUENCE</scope>
</reference>
<dbReference type="Proteomes" id="UP000663877">
    <property type="component" value="Unassembled WGS sequence"/>
</dbReference>
<dbReference type="Proteomes" id="UP000663832">
    <property type="component" value="Unassembled WGS sequence"/>
</dbReference>
<keyword evidence="1" id="KW-0472">Membrane</keyword>
<evidence type="ECO:0008006" key="6">
    <source>
        <dbReference type="Google" id="ProtNLM"/>
    </source>
</evidence>
<gene>
    <name evidence="2" type="ORF">BJG266_LOCUS37516</name>
    <name evidence="3" type="ORF">QVE165_LOCUS54414</name>
</gene>
<name>A0A815L1U9_9BILA</name>
<feature type="transmembrane region" description="Helical" evidence="1">
    <location>
        <begin position="213"/>
        <end position="235"/>
    </location>
</feature>
<evidence type="ECO:0000313" key="3">
    <source>
        <dbReference type="EMBL" id="CAF1613365.1"/>
    </source>
</evidence>
<evidence type="ECO:0000313" key="2">
    <source>
        <dbReference type="EMBL" id="CAF1398461.1"/>
    </source>
</evidence>